<dbReference type="Proteomes" id="UP000193411">
    <property type="component" value="Unassembled WGS sequence"/>
</dbReference>
<evidence type="ECO:0000256" key="11">
    <source>
        <dbReference type="SAM" id="MobiDB-lite"/>
    </source>
</evidence>
<dbReference type="SFLD" id="SFLDS00003">
    <property type="entry name" value="Haloacid_Dehalogenase"/>
    <property type="match status" value="1"/>
</dbReference>
<dbReference type="InterPro" id="IPR001757">
    <property type="entry name" value="P_typ_ATPase"/>
</dbReference>
<dbReference type="GO" id="GO:0005524">
    <property type="term" value="F:ATP binding"/>
    <property type="evidence" value="ECO:0007669"/>
    <property type="project" value="UniProtKB-KW"/>
</dbReference>
<dbReference type="GO" id="GO:0006874">
    <property type="term" value="P:intracellular calcium ion homeostasis"/>
    <property type="evidence" value="ECO:0007669"/>
    <property type="project" value="TreeGrafter"/>
</dbReference>
<evidence type="ECO:0000256" key="8">
    <source>
        <dbReference type="ARBA" id="ARBA00022967"/>
    </source>
</evidence>
<dbReference type="InterPro" id="IPR059000">
    <property type="entry name" value="ATPase_P-type_domA"/>
</dbReference>
<feature type="domain" description="P5A-ATPase transmembrane helical hairpin" evidence="14">
    <location>
        <begin position="58"/>
        <end position="128"/>
    </location>
</feature>
<accession>A0A1Y2HM65</accession>
<evidence type="ECO:0000259" key="14">
    <source>
        <dbReference type="Pfam" id="PF23143"/>
    </source>
</evidence>
<dbReference type="GO" id="GO:0016887">
    <property type="term" value="F:ATP hydrolysis activity"/>
    <property type="evidence" value="ECO:0007669"/>
    <property type="project" value="InterPro"/>
</dbReference>
<evidence type="ECO:0000256" key="5">
    <source>
        <dbReference type="ARBA" id="ARBA00022741"/>
    </source>
</evidence>
<dbReference type="InterPro" id="IPR044492">
    <property type="entry name" value="P_typ_ATPase_HD_dom"/>
</dbReference>
<dbReference type="InterPro" id="IPR008250">
    <property type="entry name" value="ATPase_P-typ_transduc_dom_A_sf"/>
</dbReference>
<feature type="transmembrane region" description="Helical" evidence="12">
    <location>
        <begin position="363"/>
        <end position="382"/>
    </location>
</feature>
<dbReference type="PANTHER" id="PTHR45630:SF7">
    <property type="entry name" value="ENDOPLASMIC RETICULUM TRANSMEMBRANE HELIX TRANSLOCASE"/>
    <property type="match status" value="1"/>
</dbReference>
<dbReference type="STRING" id="765915.A0A1Y2HM65"/>
<dbReference type="SUPFAM" id="SSF81665">
    <property type="entry name" value="Calcium ATPase, transmembrane domain M"/>
    <property type="match status" value="1"/>
</dbReference>
<feature type="region of interest" description="Disordered" evidence="11">
    <location>
        <begin position="1"/>
        <end position="40"/>
    </location>
</feature>
<dbReference type="SUPFAM" id="SSF56784">
    <property type="entry name" value="HAD-like"/>
    <property type="match status" value="1"/>
</dbReference>
<feature type="compositionally biased region" description="Basic and acidic residues" evidence="11">
    <location>
        <begin position="874"/>
        <end position="891"/>
    </location>
</feature>
<feature type="transmembrane region" description="Helical" evidence="12">
    <location>
        <begin position="1103"/>
        <end position="1123"/>
    </location>
</feature>
<evidence type="ECO:0000256" key="9">
    <source>
        <dbReference type="ARBA" id="ARBA00022989"/>
    </source>
</evidence>
<evidence type="ECO:0000256" key="2">
    <source>
        <dbReference type="ARBA" id="ARBA00006000"/>
    </source>
</evidence>
<evidence type="ECO:0000256" key="1">
    <source>
        <dbReference type="ARBA" id="ARBA00004141"/>
    </source>
</evidence>
<dbReference type="InterPro" id="IPR023214">
    <property type="entry name" value="HAD_sf"/>
</dbReference>
<evidence type="ECO:0000256" key="12">
    <source>
        <dbReference type="SAM" id="Phobius"/>
    </source>
</evidence>
<dbReference type="PRINTS" id="PR00119">
    <property type="entry name" value="CATATPASE"/>
</dbReference>
<dbReference type="Pfam" id="PF23143">
    <property type="entry name" value="2TM_P5A-ATPase"/>
    <property type="match status" value="1"/>
</dbReference>
<evidence type="ECO:0000256" key="7">
    <source>
        <dbReference type="ARBA" id="ARBA00022842"/>
    </source>
</evidence>
<keyword evidence="9 12" id="KW-1133">Transmembrane helix</keyword>
<dbReference type="InterPro" id="IPR006544">
    <property type="entry name" value="P-type_TPase_V"/>
</dbReference>
<dbReference type="SFLD" id="SFLDG00002">
    <property type="entry name" value="C1.7:_P-type_atpase_like"/>
    <property type="match status" value="1"/>
</dbReference>
<keyword evidence="8" id="KW-1278">Translocase</keyword>
<dbReference type="GO" id="GO:0046872">
    <property type="term" value="F:metal ion binding"/>
    <property type="evidence" value="ECO:0007669"/>
    <property type="project" value="UniProtKB-KW"/>
</dbReference>
<comment type="similarity">
    <text evidence="2">Belongs to the cation transport ATPase (P-type) (TC 3.A.3) family. Type V subfamily.</text>
</comment>
<feature type="transmembrane region" description="Helical" evidence="12">
    <location>
        <begin position="1071"/>
        <end position="1091"/>
    </location>
</feature>
<evidence type="ECO:0000313" key="16">
    <source>
        <dbReference type="Proteomes" id="UP000193411"/>
    </source>
</evidence>
<protein>
    <submittedName>
        <fullName evidence="15">Uncharacterized protein</fullName>
    </submittedName>
</protein>
<dbReference type="PANTHER" id="PTHR45630">
    <property type="entry name" value="CATION-TRANSPORTING ATPASE-RELATED"/>
    <property type="match status" value="1"/>
</dbReference>
<dbReference type="Gene3D" id="2.70.150.10">
    <property type="entry name" value="Calcium-transporting ATPase, cytoplasmic transduction domain A"/>
    <property type="match status" value="1"/>
</dbReference>
<feature type="transmembrane region" description="Helical" evidence="12">
    <location>
        <begin position="231"/>
        <end position="251"/>
    </location>
</feature>
<feature type="region of interest" description="Disordered" evidence="11">
    <location>
        <begin position="858"/>
        <end position="891"/>
    </location>
</feature>
<keyword evidence="5" id="KW-0547">Nucleotide-binding</keyword>
<feature type="transmembrane region" description="Helical" evidence="12">
    <location>
        <begin position="1022"/>
        <end position="1042"/>
    </location>
</feature>
<dbReference type="InterPro" id="IPR057255">
    <property type="entry name" value="2TM_P5A-ATPase"/>
</dbReference>
<proteinExistence type="inferred from homology"/>
<evidence type="ECO:0000313" key="15">
    <source>
        <dbReference type="EMBL" id="ORZ35649.1"/>
    </source>
</evidence>
<feature type="transmembrane region" description="Helical" evidence="12">
    <location>
        <begin position="960"/>
        <end position="977"/>
    </location>
</feature>
<feature type="transmembrane region" description="Helical" evidence="12">
    <location>
        <begin position="61"/>
        <end position="82"/>
    </location>
</feature>
<keyword evidence="3 12" id="KW-0812">Transmembrane</keyword>
<evidence type="ECO:0000259" key="13">
    <source>
        <dbReference type="Pfam" id="PF00122"/>
    </source>
</evidence>
<dbReference type="PROSITE" id="PS01229">
    <property type="entry name" value="COF_2"/>
    <property type="match status" value="1"/>
</dbReference>
<dbReference type="SUPFAM" id="SSF81653">
    <property type="entry name" value="Calcium ATPase, transduction domain A"/>
    <property type="match status" value="1"/>
</dbReference>
<comment type="subcellular location">
    <subcellularLocation>
        <location evidence="1">Membrane</location>
        <topology evidence="1">Multi-pass membrane protein</topology>
    </subcellularLocation>
</comment>
<evidence type="ECO:0000256" key="6">
    <source>
        <dbReference type="ARBA" id="ARBA00022840"/>
    </source>
</evidence>
<evidence type="ECO:0000256" key="4">
    <source>
        <dbReference type="ARBA" id="ARBA00022723"/>
    </source>
</evidence>
<keyword evidence="6" id="KW-0067">ATP-binding</keyword>
<comment type="caution">
    <text evidence="15">The sequence shown here is derived from an EMBL/GenBank/DDBJ whole genome shotgun (WGS) entry which is preliminary data.</text>
</comment>
<dbReference type="GO" id="GO:0005789">
    <property type="term" value="C:endoplasmic reticulum membrane"/>
    <property type="evidence" value="ECO:0007669"/>
    <property type="project" value="TreeGrafter"/>
</dbReference>
<feature type="domain" description="P-type ATPase A" evidence="13">
    <location>
        <begin position="272"/>
        <end position="339"/>
    </location>
</feature>
<dbReference type="AlphaFoldDB" id="A0A1Y2HM65"/>
<dbReference type="InterPro" id="IPR036412">
    <property type="entry name" value="HAD-like_sf"/>
</dbReference>
<dbReference type="SUPFAM" id="SSF81660">
    <property type="entry name" value="Metal cation-transporting ATPase, ATP-binding domain N"/>
    <property type="match status" value="1"/>
</dbReference>
<dbReference type="PROSITE" id="PS00154">
    <property type="entry name" value="ATPASE_E1_E2"/>
    <property type="match status" value="1"/>
</dbReference>
<feature type="transmembrane region" description="Helical" evidence="12">
    <location>
        <begin position="208"/>
        <end position="225"/>
    </location>
</feature>
<dbReference type="Gene3D" id="3.40.50.1000">
    <property type="entry name" value="HAD superfamily/HAD-like"/>
    <property type="match status" value="1"/>
</dbReference>
<keyword evidence="16" id="KW-1185">Reference proteome</keyword>
<feature type="transmembrane region" description="Helical" evidence="12">
    <location>
        <begin position="94"/>
        <end position="113"/>
    </location>
</feature>
<name>A0A1Y2HM65_9FUNG</name>
<feature type="compositionally biased region" description="Low complexity" evidence="11">
    <location>
        <begin position="7"/>
        <end position="40"/>
    </location>
</feature>
<dbReference type="Pfam" id="PF00122">
    <property type="entry name" value="E1-E2_ATPase"/>
    <property type="match status" value="1"/>
</dbReference>
<dbReference type="InterPro" id="IPR023299">
    <property type="entry name" value="ATPase_P-typ_cyto_dom_N"/>
</dbReference>
<dbReference type="InterPro" id="IPR023298">
    <property type="entry name" value="ATPase_P-typ_TM_dom_sf"/>
</dbReference>
<sequence>MARSRTRSGSPSGSSRSRSRSPSPSTATANGNGAAAASGNRPLVDSPLVATASLHASRPRLAHYTMSPFLYVLYPTWVTLWLTRYDMLFGSTEATFLSLLFLLTCHALTLLAGEWNVSAKAFLTTARVASIQQADTVRVIPPPHSGSGACASSTATQPLVNKPVYGTHVPHGPAHLLLPSARTHGARFGKNEFHIPVPTFAQLFKEHAIAPFFVFQVFCVSLWALDEYWYYSLFTLAMLAMFESTVVGQRVRTLQEFRSMTHPPRPVLPRALKDEHVVPCDAILISGAVVVNEAMLSGESTPLHKESIALLGDAEVVDDEVLPETRMYTVYAGTKVVQATPPSLVRMMVFSSERVSANNLESFLFIGFLLIFAFAAAGYVWVVGQQHGRPTHKLLLDCILIVTSVVPPELPMELSMAVNTSLMALSRLAIFCTEPFRIPFAGKLDVLCFDKTGTITTEDLVVEGIAGIGACRAVATSIVVGAAHALVRLDDGGSVIGDPMERATVGAFGWSVAETDRVVRAPASDHAPLALHNAQITILRKFAFSSALKRMSTIARVPCVFPNAPGNGKSQVIAAVKGAPETLLGMLRNVPAEYVATYKKLARNGGRVLALGFKVLDAAKLDVVHVERSEMECDLTFAGFLVFSCPLKPDSAAALKELSESGHRCTMITGDAALTAVHVAKQVDIVSRECLILDGDATVWRSPDELVERSLDMGAIASLVDQFDLCVTGVALDALDSRGALAAFGLAALPYVYVWARVSPAQKEWILTGLKAQGFNTLMCGDGTNDVGALKQAHVGVALLDASPDDLMKIAEHARYKRFKDMYDKQVEWATRFGQPAPPRPTMLKEMERKLGIKVVEASPTKEKSKEVAATGSKDPKKAAEDAKRKRAQEAADKMADKMMKMTENLGGAADAMDEAPTLKFGDASVAAPFTSKLGTLVSISNVIKQGRCTLVTTLQMYKILALNCLISAYAMSVLFLDGMKWGDWQMTIQGMLMAACFFFISRGQPVERLAEARPLPSFFNAYALLSVVGQFAVHAYALYYVTSECKAELGGGLEVDFEGKKEFVPNLLNAGVYLITTSMQVSTFAINYIGRPFRESIRENVALFRGLVLVGSISFLAAMEVSEALNEWLQLVPFPGGFADKLTAAMALDFVGAYVVEWVFHKLLARSPPRPELRIVFGSQREGGARAKVE</sequence>
<dbReference type="NCBIfam" id="TIGR01657">
    <property type="entry name" value="P-ATPase-V"/>
    <property type="match status" value="1"/>
</dbReference>
<feature type="transmembrane region" description="Helical" evidence="12">
    <location>
        <begin position="1143"/>
        <end position="1161"/>
    </location>
</feature>
<dbReference type="SFLD" id="SFLDF00027">
    <property type="entry name" value="p-type_atpase"/>
    <property type="match status" value="1"/>
</dbReference>
<organism evidence="15 16">
    <name type="scientific">Catenaria anguillulae PL171</name>
    <dbReference type="NCBI Taxonomy" id="765915"/>
    <lineage>
        <taxon>Eukaryota</taxon>
        <taxon>Fungi</taxon>
        <taxon>Fungi incertae sedis</taxon>
        <taxon>Blastocladiomycota</taxon>
        <taxon>Blastocladiomycetes</taxon>
        <taxon>Blastocladiales</taxon>
        <taxon>Catenariaceae</taxon>
        <taxon>Catenaria</taxon>
    </lineage>
</organism>
<reference evidence="15 16" key="1">
    <citation type="submission" date="2016-07" db="EMBL/GenBank/DDBJ databases">
        <title>Pervasive Adenine N6-methylation of Active Genes in Fungi.</title>
        <authorList>
            <consortium name="DOE Joint Genome Institute"/>
            <person name="Mondo S.J."/>
            <person name="Dannebaum R.O."/>
            <person name="Kuo R.C."/>
            <person name="Labutti K."/>
            <person name="Haridas S."/>
            <person name="Kuo A."/>
            <person name="Salamov A."/>
            <person name="Ahrendt S.R."/>
            <person name="Lipzen A."/>
            <person name="Sullivan W."/>
            <person name="Andreopoulos W.B."/>
            <person name="Clum A."/>
            <person name="Lindquist E."/>
            <person name="Daum C."/>
            <person name="Ramamoorthy G.K."/>
            <person name="Gryganskyi A."/>
            <person name="Culley D."/>
            <person name="Magnuson J.K."/>
            <person name="James T.Y."/>
            <person name="O'Malley M.A."/>
            <person name="Stajich J.E."/>
            <person name="Spatafora J.W."/>
            <person name="Visel A."/>
            <person name="Grigoriev I.V."/>
        </authorList>
    </citation>
    <scope>NUCLEOTIDE SEQUENCE [LARGE SCALE GENOMIC DNA]</scope>
    <source>
        <strain evidence="15 16">PL171</strain>
    </source>
</reference>
<dbReference type="GO" id="GO:0019829">
    <property type="term" value="F:ATPase-coupled monoatomic cation transmembrane transporter activity"/>
    <property type="evidence" value="ECO:0007669"/>
    <property type="project" value="TreeGrafter"/>
</dbReference>
<keyword evidence="4" id="KW-0479">Metal-binding</keyword>
<dbReference type="InterPro" id="IPR018303">
    <property type="entry name" value="ATPase_P-typ_P_site"/>
</dbReference>
<keyword evidence="7" id="KW-0460">Magnesium</keyword>
<dbReference type="NCBIfam" id="TIGR01494">
    <property type="entry name" value="ATPase_P-type"/>
    <property type="match status" value="1"/>
</dbReference>
<dbReference type="GO" id="GO:0015662">
    <property type="term" value="F:P-type ion transporter activity"/>
    <property type="evidence" value="ECO:0007669"/>
    <property type="project" value="TreeGrafter"/>
</dbReference>
<dbReference type="EMBL" id="MCFL01000021">
    <property type="protein sequence ID" value="ORZ35649.1"/>
    <property type="molecule type" value="Genomic_DNA"/>
</dbReference>
<keyword evidence="10 12" id="KW-0472">Membrane</keyword>
<dbReference type="OrthoDB" id="48943at2759"/>
<evidence type="ECO:0000256" key="3">
    <source>
        <dbReference type="ARBA" id="ARBA00022692"/>
    </source>
</evidence>
<gene>
    <name evidence="15" type="ORF">BCR44DRAFT_1479720</name>
</gene>
<evidence type="ECO:0000256" key="10">
    <source>
        <dbReference type="ARBA" id="ARBA00023136"/>
    </source>
</evidence>
<dbReference type="Gene3D" id="3.40.1110.10">
    <property type="entry name" value="Calcium-transporting ATPase, cytoplasmic domain N"/>
    <property type="match status" value="1"/>
</dbReference>